<sequence length="112" mass="11916">MTPETLTVFTLCFVAGPLLFALILQLGQSLALLLSLALGVVAAALAAIWLQAGGMLFAALALLWFAWVLAIAMLALTLHRRAPQLRRGVTIIGLLATTLPWFGLATARMLMS</sequence>
<feature type="transmembrane region" description="Helical" evidence="1">
    <location>
        <begin position="31"/>
        <end position="50"/>
    </location>
</feature>
<feature type="transmembrane region" description="Helical" evidence="1">
    <location>
        <begin position="56"/>
        <end position="76"/>
    </location>
</feature>
<feature type="transmembrane region" description="Helical" evidence="1">
    <location>
        <begin position="6"/>
        <end position="24"/>
    </location>
</feature>
<dbReference type="RefSeq" id="WP_076698664.1">
    <property type="nucleotide sequence ID" value="NZ_CP015093.1"/>
</dbReference>
<organism evidence="2 3">
    <name type="scientific">Salipiger abyssi</name>
    <dbReference type="NCBI Taxonomy" id="1250539"/>
    <lineage>
        <taxon>Bacteria</taxon>
        <taxon>Pseudomonadati</taxon>
        <taxon>Pseudomonadota</taxon>
        <taxon>Alphaproteobacteria</taxon>
        <taxon>Rhodobacterales</taxon>
        <taxon>Roseobacteraceae</taxon>
        <taxon>Salipiger</taxon>
    </lineage>
</organism>
<evidence type="ECO:0000256" key="1">
    <source>
        <dbReference type="SAM" id="Phobius"/>
    </source>
</evidence>
<proteinExistence type="predicted"/>
<accession>A0A1P8USU4</accession>
<keyword evidence="3" id="KW-1185">Reference proteome</keyword>
<keyword evidence="1" id="KW-1133">Transmembrane helix</keyword>
<evidence type="ECO:0000313" key="3">
    <source>
        <dbReference type="Proteomes" id="UP000187059"/>
    </source>
</evidence>
<reference evidence="2 3" key="1">
    <citation type="submission" date="2016-04" db="EMBL/GenBank/DDBJ databases">
        <title>Deep-sea bacteria in the southern Pacific.</title>
        <authorList>
            <person name="Tang K."/>
        </authorList>
    </citation>
    <scope>NUCLEOTIDE SEQUENCE [LARGE SCALE GENOMIC DNA]</scope>
    <source>
        <strain evidence="2 3">JLT2014</strain>
    </source>
</reference>
<dbReference type="STRING" id="1250539.Ga0080574_TMP2139"/>
<dbReference type="KEGG" id="paby:Ga0080574_TMP2139"/>
<dbReference type="OrthoDB" id="7868004at2"/>
<evidence type="ECO:0000313" key="2">
    <source>
        <dbReference type="EMBL" id="APZ52473.1"/>
    </source>
</evidence>
<feature type="transmembrane region" description="Helical" evidence="1">
    <location>
        <begin position="88"/>
        <end position="111"/>
    </location>
</feature>
<protein>
    <submittedName>
        <fullName evidence="2">Uncharacterized protein</fullName>
    </submittedName>
</protein>
<name>A0A1P8USU4_9RHOB</name>
<keyword evidence="1" id="KW-0812">Transmembrane</keyword>
<gene>
    <name evidence="2" type="ORF">Ga0080574_TMP2139</name>
</gene>
<dbReference type="EMBL" id="CP015093">
    <property type="protein sequence ID" value="APZ52473.1"/>
    <property type="molecule type" value="Genomic_DNA"/>
</dbReference>
<keyword evidence="1" id="KW-0472">Membrane</keyword>
<dbReference type="AlphaFoldDB" id="A0A1P8USU4"/>
<dbReference type="Proteomes" id="UP000187059">
    <property type="component" value="Chromosome"/>
</dbReference>